<gene>
    <name evidence="4" type="ORF">KR51_00035130</name>
</gene>
<dbReference type="InterPro" id="IPR014315">
    <property type="entry name" value="ABC_heterocyst_DevB"/>
</dbReference>
<comment type="caution">
    <text evidence="4">The sequence shown here is derived from an EMBL/GenBank/DDBJ whole genome shotgun (WGS) entry which is preliminary data.</text>
</comment>
<dbReference type="SUPFAM" id="SSF111369">
    <property type="entry name" value="HlyD-like secretion proteins"/>
    <property type="match status" value="1"/>
</dbReference>
<dbReference type="STRING" id="582515.KR51_00035130"/>
<evidence type="ECO:0000256" key="1">
    <source>
        <dbReference type="ARBA" id="ARBA00004196"/>
    </source>
</evidence>
<name>U5DK16_9CHRO</name>
<dbReference type="Gene3D" id="2.40.50.100">
    <property type="match status" value="1"/>
</dbReference>
<protein>
    <submittedName>
        <fullName evidence="4">ABC exporter membrane fusion protein, devB family</fullName>
    </submittedName>
</protein>
<dbReference type="InParanoid" id="U5DK16"/>
<dbReference type="PATRIC" id="fig|582515.4.peg.3946"/>
<dbReference type="GO" id="GO:0030313">
    <property type="term" value="C:cell envelope"/>
    <property type="evidence" value="ECO:0007669"/>
    <property type="project" value="UniProtKB-SubCell"/>
</dbReference>
<feature type="coiled-coil region" evidence="3">
    <location>
        <begin position="132"/>
        <end position="159"/>
    </location>
</feature>
<dbReference type="eggNOG" id="COG0845">
    <property type="taxonomic scope" value="Bacteria"/>
</dbReference>
<dbReference type="PANTHER" id="PTHR32347:SF27">
    <property type="entry name" value="RND EFFLUX PUMP MEMBRANE FUSION PROTEIN BARREL-SANDWICH DOMAIN-CONTAINING PROTEIN"/>
    <property type="match status" value="1"/>
</dbReference>
<reference evidence="4 5" key="1">
    <citation type="submission" date="2013-05" db="EMBL/GenBank/DDBJ databases">
        <title>Draft genome sequence of Rubidibacter lacunae KORDI 51-2.</title>
        <authorList>
            <person name="Choi D.H."/>
            <person name="Noh J.H."/>
            <person name="Kwon K.-K."/>
            <person name="Lee J.-H."/>
            <person name="Ryu J.-Y."/>
        </authorList>
    </citation>
    <scope>NUCLEOTIDE SEQUENCE [LARGE SCALE GENOMIC DNA]</scope>
    <source>
        <strain evidence="4 5">KORDI 51-2</strain>
    </source>
</reference>
<sequence>MGVTMQEQSTSAIGRWRWALALSMTGMAATGISVAVLSDRGQPPTADAPPVELPAVTAVTALGRLEPDSEVVRVAPSERGAKVAELLVSEGDRVAAGDAIAYLETRGSRAAALAAAEQTVQVAAANLAIVQAGAKQGEIAAQEAEIRRLEAELEGERLARAATVERLRAELLTAESDLRRNQFLADEGAISESALDTFVLGVATARERLGEGIALQAKTIRALERQIQEANATLDRITEVRPVDVQLAVAELEKARADVMRAAAELELATVRAPIDGQVIDVLTRAGEAIAENEATGIIELGQTQRMVAVAEVYESDIGSVRLGQPAIAVSENGTFAGELHGTVARIGLKIGKKDVLDTDPAASVDARVVEVRILLDPEDSDRVSGLTNSQVIVKIER</sequence>
<keyword evidence="2 3" id="KW-0175">Coiled coil</keyword>
<dbReference type="Gene3D" id="2.40.30.170">
    <property type="match status" value="1"/>
</dbReference>
<dbReference type="AlphaFoldDB" id="U5DK16"/>
<dbReference type="InterPro" id="IPR050465">
    <property type="entry name" value="UPF0194_transport"/>
</dbReference>
<evidence type="ECO:0000256" key="2">
    <source>
        <dbReference type="ARBA" id="ARBA00023054"/>
    </source>
</evidence>
<dbReference type="RefSeq" id="WP_022609132.1">
    <property type="nucleotide sequence ID" value="NZ_ASSJ01000082.1"/>
</dbReference>
<dbReference type="NCBIfam" id="TIGR02971">
    <property type="entry name" value="heterocyst_DevB"/>
    <property type="match status" value="1"/>
</dbReference>
<evidence type="ECO:0000313" key="4">
    <source>
        <dbReference type="EMBL" id="ERN40025.1"/>
    </source>
</evidence>
<dbReference type="PANTHER" id="PTHR32347">
    <property type="entry name" value="EFFLUX SYSTEM COMPONENT YKNX-RELATED"/>
    <property type="match status" value="1"/>
</dbReference>
<comment type="subcellular location">
    <subcellularLocation>
        <location evidence="1">Cell envelope</location>
    </subcellularLocation>
</comment>
<keyword evidence="5" id="KW-1185">Reference proteome</keyword>
<evidence type="ECO:0000256" key="3">
    <source>
        <dbReference type="SAM" id="Coils"/>
    </source>
</evidence>
<organism evidence="4 5">
    <name type="scientific">Rubidibacter lacunae KORDI 51-2</name>
    <dbReference type="NCBI Taxonomy" id="582515"/>
    <lineage>
        <taxon>Bacteria</taxon>
        <taxon>Bacillati</taxon>
        <taxon>Cyanobacteriota</taxon>
        <taxon>Cyanophyceae</taxon>
        <taxon>Oscillatoriophycideae</taxon>
        <taxon>Chroococcales</taxon>
        <taxon>Aphanothecaceae</taxon>
        <taxon>Rubidibacter</taxon>
    </lineage>
</organism>
<dbReference type="EMBL" id="ASSJ01000082">
    <property type="protein sequence ID" value="ERN40025.1"/>
    <property type="molecule type" value="Genomic_DNA"/>
</dbReference>
<proteinExistence type="predicted"/>
<accession>U5DK16</accession>
<evidence type="ECO:0000313" key="5">
    <source>
        <dbReference type="Proteomes" id="UP000016960"/>
    </source>
</evidence>
<feature type="coiled-coil region" evidence="3">
    <location>
        <begin position="213"/>
        <end position="272"/>
    </location>
</feature>
<dbReference type="Proteomes" id="UP000016960">
    <property type="component" value="Unassembled WGS sequence"/>
</dbReference>